<evidence type="ECO:0000313" key="2">
    <source>
        <dbReference type="EMBL" id="KAK2942728.1"/>
    </source>
</evidence>
<name>A0ABQ9WT83_9EUKA</name>
<feature type="compositionally biased region" description="Basic and acidic residues" evidence="1">
    <location>
        <begin position="64"/>
        <end position="80"/>
    </location>
</feature>
<dbReference type="Proteomes" id="UP001281761">
    <property type="component" value="Unassembled WGS sequence"/>
</dbReference>
<dbReference type="EMBL" id="JARBJD010000386">
    <property type="protein sequence ID" value="KAK2942728.1"/>
    <property type="molecule type" value="Genomic_DNA"/>
</dbReference>
<accession>A0ABQ9WT83</accession>
<sequence length="129" mass="14646">MSTIRSFFITPLKDYVLCHLASEIRPSPILVLFFVMKENSDLKTRNICEKMTKNSSIRRSWGKRHQEENERHVGEEDRMVGENVLDESSCGGSVTFSASSFPNFEPTSSSLIDTTRSGPTFLLRSSHEL</sequence>
<protein>
    <submittedName>
        <fullName evidence="2">Uncharacterized protein</fullName>
    </submittedName>
</protein>
<keyword evidence="3" id="KW-1185">Reference proteome</keyword>
<proteinExistence type="predicted"/>
<evidence type="ECO:0000313" key="3">
    <source>
        <dbReference type="Proteomes" id="UP001281761"/>
    </source>
</evidence>
<evidence type="ECO:0000256" key="1">
    <source>
        <dbReference type="SAM" id="MobiDB-lite"/>
    </source>
</evidence>
<gene>
    <name evidence="2" type="ORF">BLNAU_22346</name>
</gene>
<comment type="caution">
    <text evidence="2">The sequence shown here is derived from an EMBL/GenBank/DDBJ whole genome shotgun (WGS) entry which is preliminary data.</text>
</comment>
<reference evidence="2 3" key="1">
    <citation type="journal article" date="2022" name="bioRxiv">
        <title>Genomics of Preaxostyla Flagellates Illuminates Evolutionary Transitions and the Path Towards Mitochondrial Loss.</title>
        <authorList>
            <person name="Novak L.V.F."/>
            <person name="Treitli S.C."/>
            <person name="Pyrih J."/>
            <person name="Halakuc P."/>
            <person name="Pipaliya S.V."/>
            <person name="Vacek V."/>
            <person name="Brzon O."/>
            <person name="Soukal P."/>
            <person name="Eme L."/>
            <person name="Dacks J.B."/>
            <person name="Karnkowska A."/>
            <person name="Elias M."/>
            <person name="Hampl V."/>
        </authorList>
    </citation>
    <scope>NUCLEOTIDE SEQUENCE [LARGE SCALE GENOMIC DNA]</scope>
    <source>
        <strain evidence="2">NAU3</strain>
        <tissue evidence="2">Gut</tissue>
    </source>
</reference>
<feature type="region of interest" description="Disordered" evidence="1">
    <location>
        <begin position="58"/>
        <end position="81"/>
    </location>
</feature>
<organism evidence="2 3">
    <name type="scientific">Blattamonas nauphoetae</name>
    <dbReference type="NCBI Taxonomy" id="2049346"/>
    <lineage>
        <taxon>Eukaryota</taxon>
        <taxon>Metamonada</taxon>
        <taxon>Preaxostyla</taxon>
        <taxon>Oxymonadida</taxon>
        <taxon>Blattamonas</taxon>
    </lineage>
</organism>